<accession>A0A6A6VLK3</accession>
<gene>
    <name evidence="7" type="ORF">M011DRAFT_395723</name>
</gene>
<keyword evidence="2" id="KW-0581">Phagocytosis</keyword>
<keyword evidence="3" id="KW-0729">SH3-binding</keyword>
<dbReference type="Pfam" id="PF16457">
    <property type="entry name" value="PH_12"/>
    <property type="match status" value="1"/>
</dbReference>
<dbReference type="InterPro" id="IPR001849">
    <property type="entry name" value="PH_domain"/>
</dbReference>
<dbReference type="AlphaFoldDB" id="A0A6A6VLK3"/>
<dbReference type="SUPFAM" id="SSF48371">
    <property type="entry name" value="ARM repeat"/>
    <property type="match status" value="1"/>
</dbReference>
<dbReference type="PANTHER" id="PTHR12771">
    <property type="entry name" value="ENGULFMENT AND CELL MOTILITY"/>
    <property type="match status" value="1"/>
</dbReference>
<sequence length="699" mass="78107">MENLDIPDLVLRLSSEEESVRKMAVFKLQNAVADPSIADLFISEGGMPKLRFLSLHSYGNTLAYCLTAISRLLELDRGWDQITEDVIKRIVDLVVDQPLVNVNRAAMSVLAAIVGHPNLPPSQQGSVSGFRHLKPAVDLQPQFLPMLVEKIASADHALCANALQLINSLMRDAIAHEADFEWPRFIKQLQELGVIKSVYGLMQSTAVQDLAHPLLDFQSLTKVLLRKWKQEKVDLEKTDHRRALRGVHVASSAEKPQPGTDSKGSKKASPTKWRRLGFESESPAYEFNNTGFLGLMDLTDFVYKNEDGFQKLLLEQSAEPLEQRCPIARASLAVTSILYEHFDVEKSDDGGAHKYVSIESRSQFDRAFKPLLLHWSRLHTGGLNAFIRLWKASGAQLEDFGKIEELVRILVEQVVGQASRTKDIKEVEEDIAGFDLQRLRDLQMELLELTYEDAWGHHLRQVRDELNHEALQFVKEQRIRCLLRGSWFPQGLNYLDGSSAAGKSNNRAVPTAWRFVRLSHNRRYLHYADFPVKSAGEPGLDLLQEKIDLSLVSSVVSNVSASAPSTSSSDSTVTSLAEQASTSTKITIHGVEPSAGHVRQGSEASSSSQARKEIVLLQLYPQSYTLASEWLDGLLMLLNQQPITAETNKLVNMISGYGLKIRLLNVRFEDIGLEEPVLPSREGLDDNYYYDIGGMEAGV</sequence>
<dbReference type="InterPro" id="IPR006816">
    <property type="entry name" value="ELMO_dom"/>
</dbReference>
<evidence type="ECO:0000313" key="8">
    <source>
        <dbReference type="Proteomes" id="UP000799440"/>
    </source>
</evidence>
<protein>
    <recommendedName>
        <fullName evidence="6">ELMO domain-containing protein</fullName>
    </recommendedName>
</protein>
<dbReference type="Proteomes" id="UP000799440">
    <property type="component" value="Unassembled WGS sequence"/>
</dbReference>
<dbReference type="InterPro" id="IPR016024">
    <property type="entry name" value="ARM-type_fold"/>
</dbReference>
<dbReference type="GO" id="GO:0007015">
    <property type="term" value="P:actin filament organization"/>
    <property type="evidence" value="ECO:0007669"/>
    <property type="project" value="TreeGrafter"/>
</dbReference>
<evidence type="ECO:0000313" key="7">
    <source>
        <dbReference type="EMBL" id="KAF2750679.1"/>
    </source>
</evidence>
<proteinExistence type="predicted"/>
<dbReference type="EMBL" id="MU006563">
    <property type="protein sequence ID" value="KAF2750679.1"/>
    <property type="molecule type" value="Genomic_DNA"/>
</dbReference>
<dbReference type="InterPro" id="IPR011993">
    <property type="entry name" value="PH-like_dom_sf"/>
</dbReference>
<dbReference type="GO" id="GO:0017124">
    <property type="term" value="F:SH3 domain binding"/>
    <property type="evidence" value="ECO:0007669"/>
    <property type="project" value="UniProtKB-KW"/>
</dbReference>
<reference evidence="7" key="1">
    <citation type="journal article" date="2020" name="Stud. Mycol.">
        <title>101 Dothideomycetes genomes: a test case for predicting lifestyles and emergence of pathogens.</title>
        <authorList>
            <person name="Haridas S."/>
            <person name="Albert R."/>
            <person name="Binder M."/>
            <person name="Bloem J."/>
            <person name="Labutti K."/>
            <person name="Salamov A."/>
            <person name="Andreopoulos B."/>
            <person name="Baker S."/>
            <person name="Barry K."/>
            <person name="Bills G."/>
            <person name="Bluhm B."/>
            <person name="Cannon C."/>
            <person name="Castanera R."/>
            <person name="Culley D."/>
            <person name="Daum C."/>
            <person name="Ezra D."/>
            <person name="Gonzalez J."/>
            <person name="Henrissat B."/>
            <person name="Kuo A."/>
            <person name="Liang C."/>
            <person name="Lipzen A."/>
            <person name="Lutzoni F."/>
            <person name="Magnuson J."/>
            <person name="Mondo S."/>
            <person name="Nolan M."/>
            <person name="Ohm R."/>
            <person name="Pangilinan J."/>
            <person name="Park H.-J."/>
            <person name="Ramirez L."/>
            <person name="Alfaro M."/>
            <person name="Sun H."/>
            <person name="Tritt A."/>
            <person name="Yoshinaga Y."/>
            <person name="Zwiers L.-H."/>
            <person name="Turgeon B."/>
            <person name="Goodwin S."/>
            <person name="Spatafora J."/>
            <person name="Crous P."/>
            <person name="Grigoriev I."/>
        </authorList>
    </citation>
    <scope>NUCLEOTIDE SEQUENCE</scope>
    <source>
        <strain evidence="7">CBS 119925</strain>
    </source>
</reference>
<dbReference type="InterPro" id="IPR024574">
    <property type="entry name" value="ELMO_ARM"/>
</dbReference>
<evidence type="ECO:0000256" key="5">
    <source>
        <dbReference type="SAM" id="MobiDB-lite"/>
    </source>
</evidence>
<evidence type="ECO:0000256" key="4">
    <source>
        <dbReference type="ARBA" id="ARBA00024863"/>
    </source>
</evidence>
<evidence type="ECO:0000256" key="1">
    <source>
        <dbReference type="ARBA" id="ARBA00022703"/>
    </source>
</evidence>
<keyword evidence="1" id="KW-0053">Apoptosis</keyword>
<dbReference type="Gene3D" id="1.25.10.10">
    <property type="entry name" value="Leucine-rich Repeat Variant"/>
    <property type="match status" value="1"/>
</dbReference>
<evidence type="ECO:0000256" key="2">
    <source>
        <dbReference type="ARBA" id="ARBA00022907"/>
    </source>
</evidence>
<feature type="region of interest" description="Disordered" evidence="5">
    <location>
        <begin position="246"/>
        <end position="272"/>
    </location>
</feature>
<feature type="domain" description="ELMO" evidence="6">
    <location>
        <begin position="239"/>
        <end position="415"/>
    </location>
</feature>
<dbReference type="GO" id="GO:0006915">
    <property type="term" value="P:apoptotic process"/>
    <property type="evidence" value="ECO:0007669"/>
    <property type="project" value="UniProtKB-KW"/>
</dbReference>
<evidence type="ECO:0000256" key="3">
    <source>
        <dbReference type="ARBA" id="ARBA00023036"/>
    </source>
</evidence>
<dbReference type="InterPro" id="IPR050868">
    <property type="entry name" value="ELMO_domain-containing"/>
</dbReference>
<dbReference type="GO" id="GO:0005886">
    <property type="term" value="C:plasma membrane"/>
    <property type="evidence" value="ECO:0007669"/>
    <property type="project" value="TreeGrafter"/>
</dbReference>
<comment type="function">
    <text evidence="4">Involved in cytoskeletal rearrangements required for phagocytosis of apoptotic cells and cell motility. Acts in association with DOCK1 and CRK. Was initially proposed to be required in complex with DOCK1 to activate Rac Rho small GTPases. May enhance the guanine nucleotide exchange factor (GEF) activity of DOCK1.</text>
</comment>
<name>A0A6A6VLK3_9PLEO</name>
<dbReference type="PANTHER" id="PTHR12771:SF56">
    <property type="entry name" value="CED-12"/>
    <property type="match status" value="1"/>
</dbReference>
<dbReference type="Gene3D" id="2.30.29.30">
    <property type="entry name" value="Pleckstrin-homology domain (PH domain)/Phosphotyrosine-binding domain (PTB)"/>
    <property type="match status" value="1"/>
</dbReference>
<dbReference type="Pfam" id="PF11841">
    <property type="entry name" value="ELMO_ARM"/>
    <property type="match status" value="1"/>
</dbReference>
<dbReference type="Pfam" id="PF04727">
    <property type="entry name" value="ELMO_CED12"/>
    <property type="match status" value="1"/>
</dbReference>
<evidence type="ECO:0000259" key="6">
    <source>
        <dbReference type="PROSITE" id="PS51335"/>
    </source>
</evidence>
<keyword evidence="8" id="KW-1185">Reference proteome</keyword>
<dbReference type="OrthoDB" id="28413at2759"/>
<dbReference type="PROSITE" id="PS51335">
    <property type="entry name" value="ELMO"/>
    <property type="match status" value="1"/>
</dbReference>
<organism evidence="7 8">
    <name type="scientific">Sporormia fimetaria CBS 119925</name>
    <dbReference type="NCBI Taxonomy" id="1340428"/>
    <lineage>
        <taxon>Eukaryota</taxon>
        <taxon>Fungi</taxon>
        <taxon>Dikarya</taxon>
        <taxon>Ascomycota</taxon>
        <taxon>Pezizomycotina</taxon>
        <taxon>Dothideomycetes</taxon>
        <taxon>Pleosporomycetidae</taxon>
        <taxon>Pleosporales</taxon>
        <taxon>Sporormiaceae</taxon>
        <taxon>Sporormia</taxon>
    </lineage>
</organism>
<dbReference type="InterPro" id="IPR011989">
    <property type="entry name" value="ARM-like"/>
</dbReference>